<dbReference type="Pfam" id="PF04055">
    <property type="entry name" value="Radical_SAM"/>
    <property type="match status" value="1"/>
</dbReference>
<proteinExistence type="predicted"/>
<dbReference type="GO" id="GO:0003824">
    <property type="term" value="F:catalytic activity"/>
    <property type="evidence" value="ECO:0007669"/>
    <property type="project" value="InterPro"/>
</dbReference>
<dbReference type="InterPro" id="IPR013785">
    <property type="entry name" value="Aldolase_TIM"/>
</dbReference>
<dbReference type="AlphaFoldDB" id="A0A1M7G4V0"/>
<keyword evidence="2" id="KW-0479">Metal-binding</keyword>
<protein>
    <recommendedName>
        <fullName evidence="5">Radical SAM core domain-containing protein</fullName>
    </recommendedName>
</protein>
<evidence type="ECO:0000256" key="2">
    <source>
        <dbReference type="ARBA" id="ARBA00022723"/>
    </source>
</evidence>
<dbReference type="InterPro" id="IPR058240">
    <property type="entry name" value="rSAM_sf"/>
</dbReference>
<dbReference type="SFLD" id="SFLDS00029">
    <property type="entry name" value="Radical_SAM"/>
    <property type="match status" value="1"/>
</dbReference>
<evidence type="ECO:0000313" key="7">
    <source>
        <dbReference type="Proteomes" id="UP000184038"/>
    </source>
</evidence>
<evidence type="ECO:0000313" key="6">
    <source>
        <dbReference type="EMBL" id="SHM11402.1"/>
    </source>
</evidence>
<evidence type="ECO:0000256" key="4">
    <source>
        <dbReference type="ARBA" id="ARBA00023014"/>
    </source>
</evidence>
<dbReference type="PROSITE" id="PS51918">
    <property type="entry name" value="RADICAL_SAM"/>
    <property type="match status" value="1"/>
</dbReference>
<sequence>MSNNNQNNRTIKELKQQLYKEVELKSQIIVHGIKVNPTIFKHLELGEKVQEQIHGLFEMDHKEHAGVAFPCSFTSPSGINYSFTWDPDSDITIDYVENQYILYDRGEEKFPITFTERPKYYKLLTSDQVEMSHVASFNPTKTVGVAYSNECALKDKGLDCLFCNANATKNTYADIENIKWKNPKQIAETVKAAYELDGGLHVNITGGFIPERREVDYYIDVAEAIQEELGQKDFNGTAVIGAPEDLSVIDKYKEAGYRTLAIQIEIWDKNIFKTICPGKEKECGGWQHWVDALEYAVKVFGFGKVRTGFVAGIEPKEKTLEGVEYLAKRGILSLTNAWNPNPGSKLEGHRTPSPEWHFDLAKKTYAIFKQVGFTYEQYFDVSPSADFLVHDLYRIDEERLPIY</sequence>
<dbReference type="RefSeq" id="WP_073283320.1">
    <property type="nucleotide sequence ID" value="NZ_FRCP01000006.1"/>
</dbReference>
<dbReference type="GO" id="GO:0046872">
    <property type="term" value="F:metal ion binding"/>
    <property type="evidence" value="ECO:0007669"/>
    <property type="project" value="UniProtKB-KW"/>
</dbReference>
<dbReference type="CDD" id="cd01335">
    <property type="entry name" value="Radical_SAM"/>
    <property type="match status" value="1"/>
</dbReference>
<reference evidence="6 7" key="1">
    <citation type="submission" date="2016-11" db="EMBL/GenBank/DDBJ databases">
        <authorList>
            <person name="Jaros S."/>
            <person name="Januszkiewicz K."/>
            <person name="Wedrychowicz H."/>
        </authorList>
    </citation>
    <scope>NUCLEOTIDE SEQUENCE [LARGE SCALE GENOMIC DNA]</scope>
    <source>
        <strain evidence="6 7">DSM 15930</strain>
    </source>
</reference>
<dbReference type="GO" id="GO:0051536">
    <property type="term" value="F:iron-sulfur cluster binding"/>
    <property type="evidence" value="ECO:0007669"/>
    <property type="project" value="UniProtKB-KW"/>
</dbReference>
<dbReference type="InterPro" id="IPR007197">
    <property type="entry name" value="rSAM"/>
</dbReference>
<dbReference type="STRING" id="1120996.SAMN02746066_00837"/>
<keyword evidence="3" id="KW-0408">Iron</keyword>
<accession>A0A1M7G4V0</accession>
<dbReference type="Gene3D" id="3.20.20.70">
    <property type="entry name" value="Aldolase class I"/>
    <property type="match status" value="1"/>
</dbReference>
<dbReference type="SUPFAM" id="SSF102114">
    <property type="entry name" value="Radical SAM enzymes"/>
    <property type="match status" value="1"/>
</dbReference>
<gene>
    <name evidence="6" type="ORF">SAMN02746066_00837</name>
</gene>
<keyword evidence="7" id="KW-1185">Reference proteome</keyword>
<name>A0A1M7G4V0_9FIRM</name>
<dbReference type="NCBIfam" id="NF045502">
    <property type="entry name" value="variant_rSAM"/>
    <property type="match status" value="1"/>
</dbReference>
<dbReference type="EMBL" id="FRCP01000006">
    <property type="protein sequence ID" value="SHM11402.1"/>
    <property type="molecule type" value="Genomic_DNA"/>
</dbReference>
<organism evidence="6 7">
    <name type="scientific">Anaerosporobacter mobilis DSM 15930</name>
    <dbReference type="NCBI Taxonomy" id="1120996"/>
    <lineage>
        <taxon>Bacteria</taxon>
        <taxon>Bacillati</taxon>
        <taxon>Bacillota</taxon>
        <taxon>Clostridia</taxon>
        <taxon>Lachnospirales</taxon>
        <taxon>Lachnospiraceae</taxon>
        <taxon>Anaerosporobacter</taxon>
    </lineage>
</organism>
<evidence type="ECO:0000256" key="3">
    <source>
        <dbReference type="ARBA" id="ARBA00023004"/>
    </source>
</evidence>
<keyword evidence="1" id="KW-0949">S-adenosyl-L-methionine</keyword>
<evidence type="ECO:0000259" key="5">
    <source>
        <dbReference type="PROSITE" id="PS51918"/>
    </source>
</evidence>
<feature type="domain" description="Radical SAM core" evidence="5">
    <location>
        <begin position="137"/>
        <end position="380"/>
    </location>
</feature>
<dbReference type="Proteomes" id="UP000184038">
    <property type="component" value="Unassembled WGS sequence"/>
</dbReference>
<evidence type="ECO:0000256" key="1">
    <source>
        <dbReference type="ARBA" id="ARBA00022691"/>
    </source>
</evidence>
<keyword evidence="4" id="KW-0411">Iron-sulfur</keyword>